<accession>A0ABP0J460</accession>
<organism evidence="1 2">
    <name type="scientific">Durusdinium trenchii</name>
    <dbReference type="NCBI Taxonomy" id="1381693"/>
    <lineage>
        <taxon>Eukaryota</taxon>
        <taxon>Sar</taxon>
        <taxon>Alveolata</taxon>
        <taxon>Dinophyceae</taxon>
        <taxon>Suessiales</taxon>
        <taxon>Symbiodiniaceae</taxon>
        <taxon>Durusdinium</taxon>
    </lineage>
</organism>
<comment type="caution">
    <text evidence="1">The sequence shown here is derived from an EMBL/GenBank/DDBJ whole genome shotgun (WGS) entry which is preliminary data.</text>
</comment>
<sequence>MTRPAFIDIEAFAPPWCAPQQQALRQATERSRSVGHAPRRLTVNLDLAPQERRGELGTYSDRFESPRDVWGFGEASWILWAEEKEEKGFESYHTLATGYLEKYIPGKILPLVDHITKHMDAWNSLTQAGRFAGESAYYHDYAEEMQSLASALNLSLGEVVAGREAEMRSPFLAVSSRGWIGVLGADPETVISKGPVPVATVKVLLNLVYQVEQIGTACYKVNTTGPCPSGPGLCSALVAESADAVWQGRNLDWDLDKSLLPFVVEVDYISQNQTRFRGVQVLGMIGVLHGMAPERFSVQINARDRGGSAVANLLEELLLGGKTPTHVIRKALETPNDYSAARRFLEDERLANPVYFILSGAQMGEGAIVTRDRQHSTTWALHEDNPKDSKHLNECPGSRDLAKSIGITKAVGEAFMNQAVPRYDDRRGPGVRFSEGLQGSHGVNETSVMSVMTRWPVKNHHTDITSVMCAKKNQMKTLVWDPIHDVPVGLVI</sequence>
<dbReference type="Proteomes" id="UP001642464">
    <property type="component" value="Unassembled WGS sequence"/>
</dbReference>
<dbReference type="Gene3D" id="3.60.60.10">
    <property type="entry name" value="Penicillin V Acylase, Chain A"/>
    <property type="match status" value="1"/>
</dbReference>
<dbReference type="EMBL" id="CAXAMM010005925">
    <property type="protein sequence ID" value="CAK9009145.1"/>
    <property type="molecule type" value="Genomic_DNA"/>
</dbReference>
<dbReference type="PANTHER" id="PTHR28583">
    <property type="entry name" value="ACID AMIDASE"/>
    <property type="match status" value="1"/>
</dbReference>
<protein>
    <submittedName>
        <fullName evidence="1">Uncharacterized protein</fullName>
    </submittedName>
</protein>
<reference evidence="1 2" key="1">
    <citation type="submission" date="2024-02" db="EMBL/GenBank/DDBJ databases">
        <authorList>
            <person name="Chen Y."/>
            <person name="Shah S."/>
            <person name="Dougan E. K."/>
            <person name="Thang M."/>
            <person name="Chan C."/>
        </authorList>
    </citation>
    <scope>NUCLEOTIDE SEQUENCE [LARGE SCALE GENOMIC DNA]</scope>
</reference>
<evidence type="ECO:0000313" key="1">
    <source>
        <dbReference type="EMBL" id="CAK9009145.1"/>
    </source>
</evidence>
<evidence type="ECO:0000313" key="2">
    <source>
        <dbReference type="Proteomes" id="UP001642464"/>
    </source>
</evidence>
<dbReference type="PANTHER" id="PTHR28583:SF4">
    <property type="entry name" value="N-ACYLETHANOLAMINE-HYDROLYZING ACID AMIDASE"/>
    <property type="match status" value="1"/>
</dbReference>
<keyword evidence="2" id="KW-1185">Reference proteome</keyword>
<name>A0ABP0J460_9DINO</name>
<proteinExistence type="predicted"/>
<gene>
    <name evidence="1" type="ORF">SCF082_LOCUS10192</name>
</gene>